<organism evidence="5 6">
    <name type="scientific">Hyalangium rubrum</name>
    <dbReference type="NCBI Taxonomy" id="3103134"/>
    <lineage>
        <taxon>Bacteria</taxon>
        <taxon>Pseudomonadati</taxon>
        <taxon>Myxococcota</taxon>
        <taxon>Myxococcia</taxon>
        <taxon>Myxococcales</taxon>
        <taxon>Cystobacterineae</taxon>
        <taxon>Archangiaceae</taxon>
        <taxon>Hyalangium</taxon>
    </lineage>
</organism>
<comment type="similarity">
    <text evidence="1">Belongs to the type-I restriction system S methylase family.</text>
</comment>
<evidence type="ECO:0000259" key="4">
    <source>
        <dbReference type="Pfam" id="PF01420"/>
    </source>
</evidence>
<protein>
    <submittedName>
        <fullName evidence="5">Restriction endonuclease subunit S</fullName>
        <ecNumber evidence="5">3.1.21.-</ecNumber>
    </submittedName>
</protein>
<dbReference type="GO" id="GO:0004519">
    <property type="term" value="F:endonuclease activity"/>
    <property type="evidence" value="ECO:0007669"/>
    <property type="project" value="UniProtKB-KW"/>
</dbReference>
<accession>A0ABU5GZM5</accession>
<dbReference type="EMBL" id="JAXIVS010000002">
    <property type="protein sequence ID" value="MDY7226486.1"/>
    <property type="molecule type" value="Genomic_DNA"/>
</dbReference>
<evidence type="ECO:0000313" key="6">
    <source>
        <dbReference type="Proteomes" id="UP001291309"/>
    </source>
</evidence>
<keyword evidence="5" id="KW-0255">Endonuclease</keyword>
<comment type="caution">
    <text evidence="5">The sequence shown here is derived from an EMBL/GenBank/DDBJ whole genome shotgun (WGS) entry which is preliminary data.</text>
</comment>
<dbReference type="CDD" id="cd16961">
    <property type="entry name" value="RMtype1_S_TRD-CR_like"/>
    <property type="match status" value="1"/>
</dbReference>
<reference evidence="5 6" key="1">
    <citation type="submission" date="2023-12" db="EMBL/GenBank/DDBJ databases">
        <title>the genome sequence of Hyalangium sp. s54d21.</title>
        <authorList>
            <person name="Zhang X."/>
        </authorList>
    </citation>
    <scope>NUCLEOTIDE SEQUENCE [LARGE SCALE GENOMIC DNA]</scope>
    <source>
        <strain evidence="6">s54d21</strain>
    </source>
</reference>
<keyword evidence="2" id="KW-0680">Restriction system</keyword>
<dbReference type="EC" id="3.1.21.-" evidence="5"/>
<evidence type="ECO:0000256" key="2">
    <source>
        <dbReference type="ARBA" id="ARBA00022747"/>
    </source>
</evidence>
<evidence type="ECO:0000256" key="3">
    <source>
        <dbReference type="ARBA" id="ARBA00023125"/>
    </source>
</evidence>
<evidence type="ECO:0000256" key="1">
    <source>
        <dbReference type="ARBA" id="ARBA00010923"/>
    </source>
</evidence>
<evidence type="ECO:0000313" key="5">
    <source>
        <dbReference type="EMBL" id="MDY7226486.1"/>
    </source>
</evidence>
<name>A0ABU5GZM5_9BACT</name>
<dbReference type="Gene3D" id="3.90.220.20">
    <property type="entry name" value="DNA methylase specificity domains"/>
    <property type="match status" value="2"/>
</dbReference>
<keyword evidence="5" id="KW-0378">Hydrolase</keyword>
<dbReference type="InterPro" id="IPR000055">
    <property type="entry name" value="Restrct_endonuc_typeI_TRD"/>
</dbReference>
<dbReference type="SUPFAM" id="SSF116734">
    <property type="entry name" value="DNA methylase specificity domain"/>
    <property type="match status" value="2"/>
</dbReference>
<keyword evidence="6" id="KW-1185">Reference proteome</keyword>
<keyword evidence="5" id="KW-0540">Nuclease</keyword>
<dbReference type="Pfam" id="PF01420">
    <property type="entry name" value="Methylase_S"/>
    <property type="match status" value="1"/>
</dbReference>
<dbReference type="PANTHER" id="PTHR30408:SF12">
    <property type="entry name" value="TYPE I RESTRICTION ENZYME MJAVIII SPECIFICITY SUBUNIT"/>
    <property type="match status" value="1"/>
</dbReference>
<keyword evidence="3" id="KW-0238">DNA-binding</keyword>
<dbReference type="Proteomes" id="UP001291309">
    <property type="component" value="Unassembled WGS sequence"/>
</dbReference>
<feature type="domain" description="Type I restriction modification DNA specificity" evidence="4">
    <location>
        <begin position="38"/>
        <end position="186"/>
    </location>
</feature>
<sequence length="450" mass="49845">MAAEAWKRTTVEQLVRAGALAINDGYRAKNLELGEPGVPFARAGNIDQGFDFSDADCLREEHLSRVGEKGSRPGDVVFTSKGTVGRLAFVRPETPRFVYSPQLCFWRVKEPRVLDSRFLFYWMRGEEFSRQVDAVKGQTDITDYVSLKEQRRMHLTLPPLAEQRAIAEILGTLDDRILVGQRLIHTLESMIQALFRYWFVDFEPVRARAAGQGPELPSPELAKLFPAALTAHGLPVGWSRNSLGGLLPGANCVLTGPFGSLLHASDYRAEGVPLIQVGDVNDGRVRGQGLLRVGAHKVPALERYRLREGDLVFTRVGAVGRSAHVPAHQAGWMISGQMLRVRLPTHGPLHPRYLAQVYRQDAFLSQVEGYALGTTRPSLNTALLEALPFLVPSRTVQDAFAARVAPLDQRVWKELDARVVFEALRDTLIPELLSGRRRVSEAQAAIAAHG</sequence>
<dbReference type="GO" id="GO:0016787">
    <property type="term" value="F:hydrolase activity"/>
    <property type="evidence" value="ECO:0007669"/>
    <property type="project" value="UniProtKB-KW"/>
</dbReference>
<dbReference type="PANTHER" id="PTHR30408">
    <property type="entry name" value="TYPE-1 RESTRICTION ENZYME ECOKI SPECIFICITY PROTEIN"/>
    <property type="match status" value="1"/>
</dbReference>
<dbReference type="InterPro" id="IPR052021">
    <property type="entry name" value="Type-I_RS_S_subunit"/>
</dbReference>
<dbReference type="InterPro" id="IPR044946">
    <property type="entry name" value="Restrct_endonuc_typeI_TRD_sf"/>
</dbReference>
<dbReference type="Gene3D" id="1.10.287.1120">
    <property type="entry name" value="Bipartite methylase S protein"/>
    <property type="match status" value="1"/>
</dbReference>
<dbReference type="RefSeq" id="WP_321545204.1">
    <property type="nucleotide sequence ID" value="NZ_JAXIVS010000002.1"/>
</dbReference>
<gene>
    <name evidence="5" type="ORF">SYV04_08820</name>
</gene>
<proteinExistence type="inferred from homology"/>